<feature type="chain" id="PRO_5046289377" description="Secreted protein" evidence="1">
    <location>
        <begin position="22"/>
        <end position="241"/>
    </location>
</feature>
<feature type="signal peptide" evidence="1">
    <location>
        <begin position="1"/>
        <end position="21"/>
    </location>
</feature>
<gene>
    <name evidence="2" type="ORF">N4264_12165</name>
</gene>
<proteinExistence type="predicted"/>
<evidence type="ECO:0000256" key="1">
    <source>
        <dbReference type="SAM" id="SignalP"/>
    </source>
</evidence>
<dbReference type="RefSeq" id="WP_261697300.1">
    <property type="nucleotide sequence ID" value="NZ_CP104694.1"/>
</dbReference>
<name>A0ABY6BKF8_9GAMM</name>
<sequence>MKRSACWLFATCLLMAPSAGATCDSPALATLASRFEPDREYRPELTACKAWPGRPGLTIFAIPYGDGGPWDEQYFDLHLVVADTKTQAVRSHGHFPKALVSDALTLHEVVIDTARYRLSASELAFGVVMSRRGSRSSTRSLALFLPQENRIGQVSEWISMGFHATDPAAGDCAAASRSAARTLRMLPTRSQGRFDIAVDEVLTDQGLAADCSEGEVTETRIGYTVKFDGTMYDVPDELGSW</sequence>
<dbReference type="Proteomes" id="UP001064632">
    <property type="component" value="Chromosome"/>
</dbReference>
<protein>
    <recommendedName>
        <fullName evidence="4">Secreted protein</fullName>
    </recommendedName>
</protein>
<keyword evidence="1" id="KW-0732">Signal</keyword>
<keyword evidence="3" id="KW-1185">Reference proteome</keyword>
<reference evidence="2" key="1">
    <citation type="submission" date="2022-09" db="EMBL/GenBank/DDBJ databases">
        <title>Tahibacter sp. nov., isolated from a fresh water.</title>
        <authorList>
            <person name="Baek J.H."/>
            <person name="Lee J.K."/>
            <person name="Kim J.M."/>
            <person name="Jeon C.O."/>
        </authorList>
    </citation>
    <scope>NUCLEOTIDE SEQUENCE</scope>
    <source>
        <strain evidence="2">W38</strain>
    </source>
</reference>
<accession>A0ABY6BKF8</accession>
<evidence type="ECO:0000313" key="2">
    <source>
        <dbReference type="EMBL" id="UXI70350.1"/>
    </source>
</evidence>
<evidence type="ECO:0008006" key="4">
    <source>
        <dbReference type="Google" id="ProtNLM"/>
    </source>
</evidence>
<organism evidence="2 3">
    <name type="scientific">Tahibacter amnicola</name>
    <dbReference type="NCBI Taxonomy" id="2976241"/>
    <lineage>
        <taxon>Bacteria</taxon>
        <taxon>Pseudomonadati</taxon>
        <taxon>Pseudomonadota</taxon>
        <taxon>Gammaproteobacteria</taxon>
        <taxon>Lysobacterales</taxon>
        <taxon>Rhodanobacteraceae</taxon>
        <taxon>Tahibacter</taxon>
    </lineage>
</organism>
<dbReference type="EMBL" id="CP104694">
    <property type="protein sequence ID" value="UXI70350.1"/>
    <property type="molecule type" value="Genomic_DNA"/>
</dbReference>
<evidence type="ECO:0000313" key="3">
    <source>
        <dbReference type="Proteomes" id="UP001064632"/>
    </source>
</evidence>